<feature type="transmembrane region" description="Helical" evidence="1">
    <location>
        <begin position="29"/>
        <end position="50"/>
    </location>
</feature>
<protein>
    <submittedName>
        <fullName evidence="2">Uncharacterized protein</fullName>
    </submittedName>
</protein>
<name>A0A0F9S8U3_9ZZZZ</name>
<comment type="caution">
    <text evidence="2">The sequence shown here is derived from an EMBL/GenBank/DDBJ whole genome shotgun (WGS) entry which is preliminary data.</text>
</comment>
<keyword evidence="1" id="KW-1133">Transmembrane helix</keyword>
<dbReference type="EMBL" id="LAZR01000588">
    <property type="protein sequence ID" value="KKN63469.1"/>
    <property type="molecule type" value="Genomic_DNA"/>
</dbReference>
<keyword evidence="1" id="KW-0472">Membrane</keyword>
<reference evidence="2" key="1">
    <citation type="journal article" date="2015" name="Nature">
        <title>Complex archaea that bridge the gap between prokaryotes and eukaryotes.</title>
        <authorList>
            <person name="Spang A."/>
            <person name="Saw J.H."/>
            <person name="Jorgensen S.L."/>
            <person name="Zaremba-Niedzwiedzka K."/>
            <person name="Martijn J."/>
            <person name="Lind A.E."/>
            <person name="van Eijk R."/>
            <person name="Schleper C."/>
            <person name="Guy L."/>
            <person name="Ettema T.J."/>
        </authorList>
    </citation>
    <scope>NUCLEOTIDE SEQUENCE</scope>
</reference>
<sequence>MEFIAFIGIGITVLGGIGFLIAAFKESVWWLIACILISPISLLFLVLHWPEAKNPFFLQLVGLVVIFISAYFGAVVEI</sequence>
<evidence type="ECO:0000256" key="1">
    <source>
        <dbReference type="SAM" id="Phobius"/>
    </source>
</evidence>
<accession>A0A0F9S8U3</accession>
<proteinExistence type="predicted"/>
<evidence type="ECO:0000313" key="2">
    <source>
        <dbReference type="EMBL" id="KKN63469.1"/>
    </source>
</evidence>
<feature type="transmembrane region" description="Helical" evidence="1">
    <location>
        <begin position="56"/>
        <end position="76"/>
    </location>
</feature>
<organism evidence="2">
    <name type="scientific">marine sediment metagenome</name>
    <dbReference type="NCBI Taxonomy" id="412755"/>
    <lineage>
        <taxon>unclassified sequences</taxon>
        <taxon>metagenomes</taxon>
        <taxon>ecological metagenomes</taxon>
    </lineage>
</organism>
<feature type="transmembrane region" description="Helical" evidence="1">
    <location>
        <begin position="6"/>
        <end position="24"/>
    </location>
</feature>
<dbReference type="AlphaFoldDB" id="A0A0F9S8U3"/>
<keyword evidence="1" id="KW-0812">Transmembrane</keyword>
<gene>
    <name evidence="2" type="ORF">LCGC14_0501300</name>
</gene>